<keyword evidence="2" id="KW-1185">Reference proteome</keyword>
<dbReference type="RefSeq" id="WP_284215917.1">
    <property type="nucleotide sequence ID" value="NZ_BSOT01000005.1"/>
</dbReference>
<accession>A0AA37T0Y0</accession>
<evidence type="ECO:0000313" key="1">
    <source>
        <dbReference type="EMBL" id="GLR69595.1"/>
    </source>
</evidence>
<comment type="caution">
    <text evidence="1">The sequence shown here is derived from an EMBL/GenBank/DDBJ whole genome shotgun (WGS) entry which is preliminary data.</text>
</comment>
<dbReference type="EMBL" id="BSOT01000005">
    <property type="protein sequence ID" value="GLR69595.1"/>
    <property type="molecule type" value="Genomic_DNA"/>
</dbReference>
<protein>
    <submittedName>
        <fullName evidence="1">Uncharacterized protein</fullName>
    </submittedName>
</protein>
<reference evidence="1" key="2">
    <citation type="submission" date="2023-01" db="EMBL/GenBank/DDBJ databases">
        <title>Draft genome sequence of Agaribacter marinus strain NBRC 110023.</title>
        <authorList>
            <person name="Sun Q."/>
            <person name="Mori K."/>
        </authorList>
    </citation>
    <scope>NUCLEOTIDE SEQUENCE</scope>
    <source>
        <strain evidence="1">NBRC 110023</strain>
    </source>
</reference>
<evidence type="ECO:0000313" key="2">
    <source>
        <dbReference type="Proteomes" id="UP001156601"/>
    </source>
</evidence>
<reference evidence="1" key="1">
    <citation type="journal article" date="2014" name="Int. J. Syst. Evol. Microbiol.">
        <title>Complete genome sequence of Corynebacterium casei LMG S-19264T (=DSM 44701T), isolated from a smear-ripened cheese.</title>
        <authorList>
            <consortium name="US DOE Joint Genome Institute (JGI-PGF)"/>
            <person name="Walter F."/>
            <person name="Albersmeier A."/>
            <person name="Kalinowski J."/>
            <person name="Ruckert C."/>
        </authorList>
    </citation>
    <scope>NUCLEOTIDE SEQUENCE</scope>
    <source>
        <strain evidence="1">NBRC 110023</strain>
    </source>
</reference>
<dbReference type="Proteomes" id="UP001156601">
    <property type="component" value="Unassembled WGS sequence"/>
</dbReference>
<name>A0AA37T0Y0_9ALTE</name>
<proteinExistence type="predicted"/>
<gene>
    <name evidence="1" type="ORF">GCM10007852_05030</name>
</gene>
<organism evidence="1 2">
    <name type="scientific">Agaribacter marinus</name>
    <dbReference type="NCBI Taxonomy" id="1431249"/>
    <lineage>
        <taxon>Bacteria</taxon>
        <taxon>Pseudomonadati</taxon>
        <taxon>Pseudomonadota</taxon>
        <taxon>Gammaproteobacteria</taxon>
        <taxon>Alteromonadales</taxon>
        <taxon>Alteromonadaceae</taxon>
        <taxon>Agaribacter</taxon>
    </lineage>
</organism>
<dbReference type="AlphaFoldDB" id="A0AA37T0Y0"/>
<sequence>MSKFLITLMLFPIIVVKSVYAKDESQALPYEILRADDVDVYAKANISDFSWLSGDWQFEADFSGQMMKGYVSVGEIVHGQMLGYSRGWSNDGIIFSDCQHRW</sequence>